<protein>
    <recommendedName>
        <fullName evidence="7">Elongation factor G, mitochondrial</fullName>
        <shortName evidence="7">EF-Gmt</shortName>
    </recommendedName>
    <alternativeName>
        <fullName evidence="7">Elongation factor G 1, mitochondrial</fullName>
        <shortName evidence="7">mEF-G 1</shortName>
    </alternativeName>
    <alternativeName>
        <fullName evidence="7">Elongation factor G1</fullName>
    </alternativeName>
</protein>
<feature type="compositionally biased region" description="Basic and acidic residues" evidence="8">
    <location>
        <begin position="767"/>
        <end position="782"/>
    </location>
</feature>
<feature type="binding site" evidence="7">
    <location>
        <begin position="84"/>
        <end position="91"/>
    </location>
    <ligand>
        <name>GTP</name>
        <dbReference type="ChEBI" id="CHEBI:37565"/>
    </ligand>
</feature>
<dbReference type="SUPFAM" id="SSF50447">
    <property type="entry name" value="Translation proteins"/>
    <property type="match status" value="1"/>
</dbReference>
<dbReference type="Pfam" id="PF03764">
    <property type="entry name" value="EFG_IV"/>
    <property type="match status" value="1"/>
</dbReference>
<feature type="region of interest" description="Disordered" evidence="8">
    <location>
        <begin position="757"/>
        <end position="782"/>
    </location>
</feature>
<dbReference type="SMART" id="SM00889">
    <property type="entry name" value="EFG_IV"/>
    <property type="match status" value="1"/>
</dbReference>
<dbReference type="OrthoDB" id="198619at2759"/>
<evidence type="ECO:0000256" key="1">
    <source>
        <dbReference type="ARBA" id="ARBA00004173"/>
    </source>
</evidence>
<dbReference type="Pfam" id="PF03144">
    <property type="entry name" value="GTP_EFTU_D2"/>
    <property type="match status" value="1"/>
</dbReference>
<dbReference type="PANTHER" id="PTHR43636">
    <property type="entry name" value="ELONGATION FACTOR G, MITOCHONDRIAL"/>
    <property type="match status" value="1"/>
</dbReference>
<dbReference type="InterPro" id="IPR000795">
    <property type="entry name" value="T_Tr_GTP-bd_dom"/>
</dbReference>
<accession>A0A8B8A794</accession>
<evidence type="ECO:0000313" key="11">
    <source>
        <dbReference type="RefSeq" id="XP_022287337.1"/>
    </source>
</evidence>
<dbReference type="Gene3D" id="2.40.30.10">
    <property type="entry name" value="Translation factors"/>
    <property type="match status" value="1"/>
</dbReference>
<dbReference type="Gene3D" id="3.30.70.870">
    <property type="entry name" value="Elongation Factor G (Translational Gtpase), domain 3"/>
    <property type="match status" value="1"/>
</dbReference>
<dbReference type="SUPFAM" id="SSF54211">
    <property type="entry name" value="Ribosomal protein S5 domain 2-like"/>
    <property type="match status" value="1"/>
</dbReference>
<evidence type="ECO:0000256" key="2">
    <source>
        <dbReference type="ARBA" id="ARBA00005870"/>
    </source>
</evidence>
<reference evidence="11" key="1">
    <citation type="submission" date="2025-08" db="UniProtKB">
        <authorList>
            <consortium name="RefSeq"/>
        </authorList>
    </citation>
    <scope>IDENTIFICATION</scope>
    <source>
        <tissue evidence="11">Whole sample</tissue>
    </source>
</reference>
<evidence type="ECO:0000256" key="3">
    <source>
        <dbReference type="ARBA" id="ARBA00022741"/>
    </source>
</evidence>
<dbReference type="SMART" id="SM00838">
    <property type="entry name" value="EFG_C"/>
    <property type="match status" value="1"/>
</dbReference>
<dbReference type="GO" id="GO:0005739">
    <property type="term" value="C:mitochondrion"/>
    <property type="evidence" value="ECO:0007669"/>
    <property type="project" value="UniProtKB-SubCell"/>
</dbReference>
<feature type="compositionally biased region" description="Polar residues" evidence="8">
    <location>
        <begin position="757"/>
        <end position="766"/>
    </location>
</feature>
<dbReference type="InterPro" id="IPR005225">
    <property type="entry name" value="Small_GTP-bd"/>
</dbReference>
<dbReference type="Gene3D" id="3.40.50.300">
    <property type="entry name" value="P-loop containing nucleotide triphosphate hydrolases"/>
    <property type="match status" value="1"/>
</dbReference>
<dbReference type="NCBIfam" id="NF009381">
    <property type="entry name" value="PRK12740.1-5"/>
    <property type="match status" value="1"/>
</dbReference>
<organism evidence="10 11">
    <name type="scientific">Crassostrea virginica</name>
    <name type="common">Eastern oyster</name>
    <dbReference type="NCBI Taxonomy" id="6565"/>
    <lineage>
        <taxon>Eukaryota</taxon>
        <taxon>Metazoa</taxon>
        <taxon>Spiralia</taxon>
        <taxon>Lophotrochozoa</taxon>
        <taxon>Mollusca</taxon>
        <taxon>Bivalvia</taxon>
        <taxon>Autobranchia</taxon>
        <taxon>Pteriomorphia</taxon>
        <taxon>Ostreida</taxon>
        <taxon>Ostreoidea</taxon>
        <taxon>Ostreidae</taxon>
        <taxon>Crassostrea</taxon>
    </lineage>
</organism>
<dbReference type="SUPFAM" id="SSF54980">
    <property type="entry name" value="EF-G C-terminal domain-like"/>
    <property type="match status" value="2"/>
</dbReference>
<evidence type="ECO:0000256" key="4">
    <source>
        <dbReference type="ARBA" id="ARBA00022768"/>
    </source>
</evidence>
<dbReference type="NCBIfam" id="TIGR00231">
    <property type="entry name" value="small_GTP"/>
    <property type="match status" value="1"/>
</dbReference>
<dbReference type="Pfam" id="PF00009">
    <property type="entry name" value="GTP_EFTU"/>
    <property type="match status" value="1"/>
</dbReference>
<keyword evidence="10" id="KW-1185">Reference proteome</keyword>
<comment type="subcellular location">
    <subcellularLocation>
        <location evidence="1 7">Mitochondrion</location>
    </subcellularLocation>
</comment>
<dbReference type="GO" id="GO:0070125">
    <property type="term" value="P:mitochondrial translational elongation"/>
    <property type="evidence" value="ECO:0007669"/>
    <property type="project" value="UniProtKB-UniRule"/>
</dbReference>
<dbReference type="PROSITE" id="PS51722">
    <property type="entry name" value="G_TR_2"/>
    <property type="match status" value="1"/>
</dbReference>
<comment type="similarity">
    <text evidence="7">Belongs to the GTP-binding elongation factor family. EF-G/EF-2 subfamily.</text>
</comment>
<evidence type="ECO:0000256" key="6">
    <source>
        <dbReference type="ARBA" id="ARBA00023134"/>
    </source>
</evidence>
<dbReference type="AlphaFoldDB" id="A0A8B8A794"/>
<dbReference type="FunFam" id="3.40.50.300:FF:000539">
    <property type="entry name" value="Elongation factor G, mitochondrial"/>
    <property type="match status" value="1"/>
</dbReference>
<dbReference type="Gene3D" id="3.30.230.10">
    <property type="match status" value="1"/>
</dbReference>
<dbReference type="InterPro" id="IPR009000">
    <property type="entry name" value="Transl_B-barrel_sf"/>
</dbReference>
<feature type="binding site" evidence="7">
    <location>
        <begin position="151"/>
        <end position="155"/>
    </location>
    <ligand>
        <name>GTP</name>
        <dbReference type="ChEBI" id="CHEBI:37565"/>
    </ligand>
</feature>
<comment type="function">
    <text evidence="7">Mitochondrial GTPase that catalyzes the GTP-dependent ribosomal translocation step during translation elongation. During this step, the ribosome changes from the pre-translocational (PRE) to the post-translocational (POST) state as the newly formed A-site-bound peptidyl-tRNA and P-site-bound deacylated tRNA move to the P and E sites, respectively. Catalyzes the coordinated movement of the two tRNA molecules, the mRNA and conformational changes in the ribosome.</text>
</comment>
<sequence>MRSYRKRTWISGECQLSFRGVFCNPMKMTILQRFSSIVHLSVRNGIPLQKFTPCVACAAKHYSTRKSGEVTMDSSLIRNIGISAHIDSGKTTLTERLLFYTGKLAEMHEVRGRDNVGAKMDFMELERQRGITIQSAATYVNWKGTNINIIDTPGHVDFTVEVERALRVLDGAVLVLCAVGGVQSQTITVNRQMKRYDVPCLAFINKLDRQGSNPVRVLSQLRSKLNHNAEFLQLPIGLEKEQEGIVDLIEQKALYFDEPCGLTVVEDEIPAHLRTEAKERRQRLIEAVSNVDDILGEMFLEEKEPTNEDIKAAIRRSCIKRTFTPVLMGTALKNKGVQPLLDAVLDYLPNPMEVTNVCLDNSQQDENGNPTKITLSSERTVDNPFVGLAFKLEAGKFGQLTYMRVYQGGMRKGDTIVNTRNNKKVRVSRLVRMNADEMEDISEAYAGDICALFGVDCAGGDTFVNKGNTQLSLESMFVPDPVISMSIKPVNKQDLDSFSKGIARFTKEDPTFRVAYDPELGETIATGMGELHLDIYAQRLEREYKAKCVLGKPKVSFREVLVSPCSFDYQHKKQSGGRGEYGRVSGTVEPLPPEENTKLIFRDKTTGNNIPKSYIPAIERGFRKCYEKGPLAEQKVSGVLITLKDGDSHSVDSSDWAFEQAAYQAGLDTYTYEWSMLEPIMSVEVNAPQEYQGAVLAGLTKRNAIFLGSDANEGYFTSYSEVPLNMMFGYSTELRTQTQGQGEFTMEYSKYCPASEETVNQLTESMNPDKKKDSEEKKRRKN</sequence>
<comment type="pathway">
    <text evidence="7">Protein biosynthesis; polypeptide chain elongation.</text>
</comment>
<name>A0A8B8A794_CRAVI</name>
<dbReference type="FunFam" id="2.40.30.10:FF:000022">
    <property type="entry name" value="Elongation factor G, mitochondrial"/>
    <property type="match status" value="1"/>
</dbReference>
<dbReference type="CDD" id="cd01886">
    <property type="entry name" value="EF-G"/>
    <property type="match status" value="1"/>
</dbReference>
<dbReference type="InterPro" id="IPR020568">
    <property type="entry name" value="Ribosomal_Su5_D2-typ_SF"/>
</dbReference>
<keyword evidence="4 7" id="KW-0251">Elongation factor</keyword>
<dbReference type="FunFam" id="3.30.70.870:FF:000001">
    <property type="entry name" value="Elongation factor G"/>
    <property type="match status" value="1"/>
</dbReference>
<evidence type="ECO:0000256" key="8">
    <source>
        <dbReference type="SAM" id="MobiDB-lite"/>
    </source>
</evidence>
<dbReference type="InterPro" id="IPR014721">
    <property type="entry name" value="Ribsml_uS5_D2-typ_fold_subgr"/>
</dbReference>
<keyword evidence="6 7" id="KW-0342">GTP-binding</keyword>
<dbReference type="SUPFAM" id="SSF52540">
    <property type="entry name" value="P-loop containing nucleoside triphosphate hydrolases"/>
    <property type="match status" value="1"/>
</dbReference>
<dbReference type="InterPro" id="IPR027417">
    <property type="entry name" value="P-loop_NTPase"/>
</dbReference>
<feature type="domain" description="Tr-type G" evidence="9">
    <location>
        <begin position="75"/>
        <end position="352"/>
    </location>
</feature>
<dbReference type="InterPro" id="IPR004161">
    <property type="entry name" value="EFTu-like_2"/>
</dbReference>
<evidence type="ECO:0000256" key="5">
    <source>
        <dbReference type="ARBA" id="ARBA00022917"/>
    </source>
</evidence>
<proteinExistence type="inferred from homology"/>
<dbReference type="Pfam" id="PF00679">
    <property type="entry name" value="EFG_C"/>
    <property type="match status" value="1"/>
</dbReference>
<dbReference type="PROSITE" id="PS00301">
    <property type="entry name" value="G_TR_1"/>
    <property type="match status" value="1"/>
</dbReference>
<keyword evidence="3 7" id="KW-0547">Nucleotide-binding</keyword>
<evidence type="ECO:0000313" key="10">
    <source>
        <dbReference type="Proteomes" id="UP000694844"/>
    </source>
</evidence>
<dbReference type="Pfam" id="PF14492">
    <property type="entry name" value="EFG_III"/>
    <property type="match status" value="1"/>
</dbReference>
<dbReference type="CDD" id="cd16262">
    <property type="entry name" value="EFG_III"/>
    <property type="match status" value="1"/>
</dbReference>
<evidence type="ECO:0000259" key="9">
    <source>
        <dbReference type="PROSITE" id="PS51722"/>
    </source>
</evidence>
<dbReference type="PRINTS" id="PR00315">
    <property type="entry name" value="ELONGATNFCT"/>
</dbReference>
<dbReference type="CDD" id="cd04091">
    <property type="entry name" value="mtEFG1_II_like"/>
    <property type="match status" value="1"/>
</dbReference>
<dbReference type="KEGG" id="cvn:111100042"/>
<feature type="binding site" evidence="7">
    <location>
        <begin position="205"/>
        <end position="208"/>
    </location>
    <ligand>
        <name>GTP</name>
        <dbReference type="ChEBI" id="CHEBI:37565"/>
    </ligand>
</feature>
<gene>
    <name evidence="11" type="primary">LOC111100042</name>
</gene>
<dbReference type="GO" id="GO:0005525">
    <property type="term" value="F:GTP binding"/>
    <property type="evidence" value="ECO:0007669"/>
    <property type="project" value="UniProtKB-UniRule"/>
</dbReference>
<dbReference type="RefSeq" id="XP_022287337.1">
    <property type="nucleotide sequence ID" value="XM_022431629.1"/>
</dbReference>
<dbReference type="InterPro" id="IPR035647">
    <property type="entry name" value="EFG_III/V"/>
</dbReference>
<dbReference type="GeneID" id="111100042"/>
<dbReference type="InterPro" id="IPR031157">
    <property type="entry name" value="G_TR_CS"/>
</dbReference>
<dbReference type="UniPathway" id="UPA00345"/>
<comment type="similarity">
    <text evidence="2">Belongs to the TRAFAC class translation factor GTPase superfamily. Classic translation factor GTPase family. EF-G/EF-2 subfamily.</text>
</comment>
<dbReference type="InterPro" id="IPR000640">
    <property type="entry name" value="EFG_V-like"/>
</dbReference>
<dbReference type="NCBIfam" id="TIGR00484">
    <property type="entry name" value="EF-G"/>
    <property type="match status" value="1"/>
</dbReference>
<dbReference type="InterPro" id="IPR005517">
    <property type="entry name" value="Transl_elong_EFG/EF2_IV"/>
</dbReference>
<dbReference type="Gene3D" id="3.30.70.240">
    <property type="match status" value="1"/>
</dbReference>
<dbReference type="PANTHER" id="PTHR43636:SF2">
    <property type="entry name" value="ELONGATION FACTOR G, MITOCHONDRIAL"/>
    <property type="match status" value="1"/>
</dbReference>
<keyword evidence="7" id="KW-0496">Mitochondrion</keyword>
<dbReference type="Proteomes" id="UP000694844">
    <property type="component" value="Chromosome 6"/>
</dbReference>
<dbReference type="InterPro" id="IPR004540">
    <property type="entry name" value="Transl_elong_EFG/EF2"/>
</dbReference>
<evidence type="ECO:0000256" key="7">
    <source>
        <dbReference type="HAMAP-Rule" id="MF_03061"/>
    </source>
</evidence>
<dbReference type="FunFam" id="3.30.70.240:FF:000001">
    <property type="entry name" value="Elongation factor G"/>
    <property type="match status" value="1"/>
</dbReference>
<dbReference type="GO" id="GO:0003924">
    <property type="term" value="F:GTPase activity"/>
    <property type="evidence" value="ECO:0007669"/>
    <property type="project" value="UniProtKB-UniRule"/>
</dbReference>
<keyword evidence="5 7" id="KW-0648">Protein biosynthesis</keyword>
<dbReference type="InterPro" id="IPR041095">
    <property type="entry name" value="EFG_II"/>
</dbReference>
<dbReference type="HAMAP" id="MF_00054_B">
    <property type="entry name" value="EF_G_EF_2_B"/>
    <property type="match status" value="1"/>
</dbReference>
<dbReference type="GO" id="GO:0003746">
    <property type="term" value="F:translation elongation factor activity"/>
    <property type="evidence" value="ECO:0007669"/>
    <property type="project" value="UniProtKB-UniRule"/>
</dbReference>
<dbReference type="InterPro" id="IPR009022">
    <property type="entry name" value="EFG_III"/>
</dbReference>